<gene>
    <name evidence="10" type="ORF">SLS62_006787</name>
</gene>
<evidence type="ECO:0000256" key="7">
    <source>
        <dbReference type="SAM" id="MobiDB-lite"/>
    </source>
</evidence>
<feature type="transmembrane region" description="Helical" evidence="8">
    <location>
        <begin position="409"/>
        <end position="435"/>
    </location>
</feature>
<protein>
    <recommendedName>
        <fullName evidence="9">Amino acid permease/ SLC12A domain-containing protein</fullName>
    </recommendedName>
</protein>
<evidence type="ECO:0000256" key="6">
    <source>
        <dbReference type="ARBA" id="ARBA00023136"/>
    </source>
</evidence>
<dbReference type="GO" id="GO:0016020">
    <property type="term" value="C:membrane"/>
    <property type="evidence" value="ECO:0007669"/>
    <property type="project" value="UniProtKB-SubCell"/>
</dbReference>
<evidence type="ECO:0000256" key="2">
    <source>
        <dbReference type="ARBA" id="ARBA00022448"/>
    </source>
</evidence>
<name>A0AAN9UQT6_9PEZI</name>
<dbReference type="PIRSF" id="PIRSF006060">
    <property type="entry name" value="AA_transporter"/>
    <property type="match status" value="1"/>
</dbReference>
<accession>A0AAN9UQT6</accession>
<dbReference type="AlphaFoldDB" id="A0AAN9UQT6"/>
<evidence type="ECO:0000313" key="11">
    <source>
        <dbReference type="Proteomes" id="UP001320420"/>
    </source>
</evidence>
<feature type="region of interest" description="Disordered" evidence="7">
    <location>
        <begin position="1"/>
        <end position="24"/>
    </location>
</feature>
<evidence type="ECO:0000256" key="3">
    <source>
        <dbReference type="ARBA" id="ARBA00022692"/>
    </source>
</evidence>
<dbReference type="Pfam" id="PF00324">
    <property type="entry name" value="AA_permease"/>
    <property type="match status" value="1"/>
</dbReference>
<proteinExistence type="predicted"/>
<keyword evidence="3 8" id="KW-0812">Transmembrane</keyword>
<evidence type="ECO:0000256" key="4">
    <source>
        <dbReference type="ARBA" id="ARBA00022970"/>
    </source>
</evidence>
<dbReference type="InterPro" id="IPR004841">
    <property type="entry name" value="AA-permease/SLC12A_dom"/>
</dbReference>
<dbReference type="EMBL" id="JAKJXP020000052">
    <property type="protein sequence ID" value="KAK7751242.1"/>
    <property type="molecule type" value="Genomic_DNA"/>
</dbReference>
<evidence type="ECO:0000256" key="8">
    <source>
        <dbReference type="SAM" id="Phobius"/>
    </source>
</evidence>
<feature type="transmembrane region" description="Helical" evidence="8">
    <location>
        <begin position="127"/>
        <end position="148"/>
    </location>
</feature>
<dbReference type="Gene3D" id="1.20.1740.10">
    <property type="entry name" value="Amino acid/polyamine transporter I"/>
    <property type="match status" value="1"/>
</dbReference>
<feature type="transmembrane region" description="Helical" evidence="8">
    <location>
        <begin position="160"/>
        <end position="182"/>
    </location>
</feature>
<dbReference type="FunFam" id="1.20.1740.10:FF:000006">
    <property type="entry name" value="General amino acid permease"/>
    <property type="match status" value="1"/>
</dbReference>
<feature type="transmembrane region" description="Helical" evidence="8">
    <location>
        <begin position="488"/>
        <end position="507"/>
    </location>
</feature>
<comment type="caution">
    <text evidence="10">The sequence shown here is derived from an EMBL/GenBank/DDBJ whole genome shotgun (WGS) entry which is preliminary data.</text>
</comment>
<feature type="domain" description="Amino acid permease/ SLC12A" evidence="9">
    <location>
        <begin position="48"/>
        <end position="511"/>
    </location>
</feature>
<feature type="transmembrane region" description="Helical" evidence="8">
    <location>
        <begin position="246"/>
        <end position="265"/>
    </location>
</feature>
<feature type="transmembrane region" description="Helical" evidence="8">
    <location>
        <begin position="383"/>
        <end position="403"/>
    </location>
</feature>
<dbReference type="InterPro" id="IPR050524">
    <property type="entry name" value="APC_YAT"/>
</dbReference>
<dbReference type="Proteomes" id="UP001320420">
    <property type="component" value="Unassembled WGS sequence"/>
</dbReference>
<keyword evidence="6 8" id="KW-0472">Membrane</keyword>
<evidence type="ECO:0000256" key="5">
    <source>
        <dbReference type="ARBA" id="ARBA00022989"/>
    </source>
</evidence>
<keyword evidence="11" id="KW-1185">Reference proteome</keyword>
<dbReference type="PANTHER" id="PTHR43341:SF39">
    <property type="entry name" value="AMINO ACID TRANSPORTER (EUROFUNG)-RELATED"/>
    <property type="match status" value="1"/>
</dbReference>
<dbReference type="PANTHER" id="PTHR43341">
    <property type="entry name" value="AMINO ACID PERMEASE"/>
    <property type="match status" value="1"/>
</dbReference>
<keyword evidence="4" id="KW-0029">Amino-acid transport</keyword>
<evidence type="ECO:0000256" key="1">
    <source>
        <dbReference type="ARBA" id="ARBA00004141"/>
    </source>
</evidence>
<feature type="transmembrane region" description="Helical" evidence="8">
    <location>
        <begin position="455"/>
        <end position="476"/>
    </location>
</feature>
<reference evidence="10 11" key="1">
    <citation type="submission" date="2024-02" db="EMBL/GenBank/DDBJ databases">
        <title>De novo assembly and annotation of 12 fungi associated with fruit tree decline syndrome in Ontario, Canada.</title>
        <authorList>
            <person name="Sulman M."/>
            <person name="Ellouze W."/>
            <person name="Ilyukhin E."/>
        </authorList>
    </citation>
    <scope>NUCLEOTIDE SEQUENCE [LARGE SCALE GENOMIC DNA]</scope>
    <source>
        <strain evidence="10 11">M11/M66-122</strain>
    </source>
</reference>
<comment type="subcellular location">
    <subcellularLocation>
        <location evidence="1">Membrane</location>
        <topology evidence="1">Multi-pass membrane protein</topology>
    </subcellularLocation>
</comment>
<feature type="transmembrane region" description="Helical" evidence="8">
    <location>
        <begin position="194"/>
        <end position="214"/>
    </location>
</feature>
<dbReference type="GO" id="GO:0015171">
    <property type="term" value="F:amino acid transmembrane transporter activity"/>
    <property type="evidence" value="ECO:0007669"/>
    <property type="project" value="TreeGrafter"/>
</dbReference>
<feature type="transmembrane region" description="Helical" evidence="8">
    <location>
        <begin position="82"/>
        <end position="106"/>
    </location>
</feature>
<evidence type="ECO:0000313" key="10">
    <source>
        <dbReference type="EMBL" id="KAK7751242.1"/>
    </source>
</evidence>
<sequence length="561" mass="61287">MDATDKQKDRLTPVQTPTSYDGGEGIVTSIGAELHGHHETKRGLSPRHVQLMAIGGSIGTGLWVGIGSVLSKSGPLSLVLGYAFWGLLFVWPLNLCVAEMCAYLPVKGTLFELASRFVDPALGFAMGWTYFLAGAMLVCVEYSAVSAVMEYWVPTTQVNAAAWVACAMAVCIFLNVVAVRWYGESEFVMASTKVLLLFGLCFLTLVTMCGGNPAKDAYGFRNWNAGAMHEYYTDGATGRFLGWWEVVIYAAFTIAGPDMIALAAGEIQNPRRTIPRIASLIFYRLVGFYIVGVLCVGIICSSRDPGLLGAIDSGASSAAASPWVIGISNLGITGLPHLINALILLSGLSCGNAYLYSTSRTLYGLAQDGQAPKIFARCTKAGVPIYAVGAVSLVTCITFLVSSNSAVEVFFWFVDLTTTALVMTYTFMIIAYIGFYHARKAQGLDPATLPYRAPWAPYSAYLALVLGILMLLFVGYDGFVPFDVRGFITNYFGLAWGVFMFFLWKIVKRTSLIKSIDVDLVSGKQVCDYECRKWEEGGIEENEKRRLAEMSFGKRCWERIW</sequence>
<keyword evidence="2" id="KW-0813">Transport</keyword>
<feature type="compositionally biased region" description="Basic and acidic residues" evidence="7">
    <location>
        <begin position="1"/>
        <end position="11"/>
    </location>
</feature>
<organism evidence="10 11">
    <name type="scientific">Diatrype stigma</name>
    <dbReference type="NCBI Taxonomy" id="117547"/>
    <lineage>
        <taxon>Eukaryota</taxon>
        <taxon>Fungi</taxon>
        <taxon>Dikarya</taxon>
        <taxon>Ascomycota</taxon>
        <taxon>Pezizomycotina</taxon>
        <taxon>Sordariomycetes</taxon>
        <taxon>Xylariomycetidae</taxon>
        <taxon>Xylariales</taxon>
        <taxon>Diatrypaceae</taxon>
        <taxon>Diatrype</taxon>
    </lineage>
</organism>
<keyword evidence="5 8" id="KW-1133">Transmembrane helix</keyword>
<feature type="transmembrane region" description="Helical" evidence="8">
    <location>
        <begin position="51"/>
        <end position="70"/>
    </location>
</feature>
<feature type="transmembrane region" description="Helical" evidence="8">
    <location>
        <begin position="277"/>
        <end position="299"/>
    </location>
</feature>
<evidence type="ECO:0000259" key="9">
    <source>
        <dbReference type="Pfam" id="PF00324"/>
    </source>
</evidence>